<dbReference type="NCBIfam" id="TIGR01059">
    <property type="entry name" value="gyrB"/>
    <property type="match status" value="1"/>
</dbReference>
<feature type="region of interest" description="Disordered" evidence="11">
    <location>
        <begin position="593"/>
        <end position="622"/>
    </location>
</feature>
<dbReference type="SUPFAM" id="SSF54211">
    <property type="entry name" value="Ribosomal protein S5 domain 2-like"/>
    <property type="match status" value="1"/>
</dbReference>
<dbReference type="SUPFAM" id="SSF55874">
    <property type="entry name" value="ATPase domain of HSP90 chaperone/DNA topoisomerase II/histidine kinase"/>
    <property type="match status" value="1"/>
</dbReference>
<dbReference type="GO" id="GO:0003677">
    <property type="term" value="F:DNA binding"/>
    <property type="evidence" value="ECO:0007669"/>
    <property type="project" value="UniProtKB-KW"/>
</dbReference>
<feature type="compositionally biased region" description="Basic and acidic residues" evidence="11">
    <location>
        <begin position="593"/>
        <end position="607"/>
    </location>
</feature>
<reference evidence="13 14" key="1">
    <citation type="journal article" date="2016" name="Nat. Commun.">
        <title>Thousands of microbial genomes shed light on interconnected biogeochemical processes in an aquifer system.</title>
        <authorList>
            <person name="Anantharaman K."/>
            <person name="Brown C.T."/>
            <person name="Hug L.A."/>
            <person name="Sharon I."/>
            <person name="Castelle C.J."/>
            <person name="Probst A.J."/>
            <person name="Thomas B.C."/>
            <person name="Singh A."/>
            <person name="Wilkins M.J."/>
            <person name="Karaoz U."/>
            <person name="Brodie E.L."/>
            <person name="Williams K.H."/>
            <person name="Hubbard S.S."/>
            <person name="Banfield J.F."/>
        </authorList>
    </citation>
    <scope>NUCLEOTIDE SEQUENCE [LARGE SCALE GENOMIC DNA]</scope>
</reference>
<dbReference type="PROSITE" id="PS00177">
    <property type="entry name" value="TOPOISOMERASE_II"/>
    <property type="match status" value="1"/>
</dbReference>
<dbReference type="GO" id="GO:0046872">
    <property type="term" value="F:metal ion binding"/>
    <property type="evidence" value="ECO:0007669"/>
    <property type="project" value="UniProtKB-KW"/>
</dbReference>
<dbReference type="InterPro" id="IPR036890">
    <property type="entry name" value="HATPase_C_sf"/>
</dbReference>
<keyword evidence="8" id="KW-0238">DNA-binding</keyword>
<organism evidence="13 14">
    <name type="scientific">Candidatus Azambacteria bacterium RIFCSPLOWO2_01_FULL_46_25</name>
    <dbReference type="NCBI Taxonomy" id="1797298"/>
    <lineage>
        <taxon>Bacteria</taxon>
        <taxon>Candidatus Azamiibacteriota</taxon>
    </lineage>
</organism>
<protein>
    <recommendedName>
        <fullName evidence="10">DNA gyrase subunit B</fullName>
        <ecNumber evidence="10">5.6.2.2</ecNumber>
    </recommendedName>
</protein>
<comment type="cofactor">
    <cofactor evidence="10">
        <name>Mg(2+)</name>
        <dbReference type="ChEBI" id="CHEBI:18420"/>
    </cofactor>
    <cofactor evidence="10">
        <name>Mn(2+)</name>
        <dbReference type="ChEBI" id="CHEBI:29035"/>
    </cofactor>
    <cofactor evidence="10">
        <name>Ca(2+)</name>
        <dbReference type="ChEBI" id="CHEBI:29108"/>
    </cofactor>
    <text evidence="10">Binds two Mg(2+) per subunit. The magnesium ions form salt bridges with both the protein and the DNA. Can also accept other divalent metal cations, such as Mn(2+) or Ca(2+).</text>
</comment>
<dbReference type="Gene3D" id="3.40.50.670">
    <property type="match status" value="1"/>
</dbReference>
<dbReference type="InterPro" id="IPR006171">
    <property type="entry name" value="TOPRIM_dom"/>
</dbReference>
<evidence type="ECO:0000256" key="9">
    <source>
        <dbReference type="ARBA" id="ARBA00023235"/>
    </source>
</evidence>
<keyword evidence="10" id="KW-0963">Cytoplasm</keyword>
<evidence type="ECO:0000256" key="6">
    <source>
        <dbReference type="ARBA" id="ARBA00022842"/>
    </source>
</evidence>
<dbReference type="PANTHER" id="PTHR45866">
    <property type="entry name" value="DNA GYRASE/TOPOISOMERASE SUBUNIT B"/>
    <property type="match status" value="1"/>
</dbReference>
<dbReference type="GO" id="GO:0006261">
    <property type="term" value="P:DNA-templated DNA replication"/>
    <property type="evidence" value="ECO:0007669"/>
    <property type="project" value="UniProtKB-UniRule"/>
</dbReference>
<evidence type="ECO:0000313" key="14">
    <source>
        <dbReference type="Proteomes" id="UP000176650"/>
    </source>
</evidence>
<dbReference type="InterPro" id="IPR002288">
    <property type="entry name" value="DNA_gyrase_B_C"/>
</dbReference>
<comment type="function">
    <text evidence="10">A type II topoisomerase that negatively supercoils closed circular double-stranded (ds) DNA in an ATP-dependent manner to modulate DNA topology and maintain chromosomes in an underwound state. Negative supercoiling favors strand separation, and DNA replication, transcription, recombination and repair, all of which involve strand separation. Also able to catalyze the interconversion of other topological isomers of dsDNA rings, including catenanes and knotted rings. Type II topoisomerases break and join 2 DNA strands simultaneously in an ATP-dependent manner.</text>
</comment>
<dbReference type="FunFam" id="3.30.230.10:FF:000005">
    <property type="entry name" value="DNA gyrase subunit B"/>
    <property type="match status" value="1"/>
</dbReference>
<dbReference type="Pfam" id="PF01751">
    <property type="entry name" value="Toprim"/>
    <property type="match status" value="1"/>
</dbReference>
<dbReference type="CDD" id="cd00822">
    <property type="entry name" value="TopoII_Trans_DNA_gyrase"/>
    <property type="match status" value="1"/>
</dbReference>
<proteinExistence type="inferred from homology"/>
<dbReference type="CDD" id="cd16928">
    <property type="entry name" value="HATPase_GyrB-like"/>
    <property type="match status" value="1"/>
</dbReference>
<dbReference type="STRING" id="1797298.A2988_03630"/>
<dbReference type="InterPro" id="IPR034160">
    <property type="entry name" value="TOPRIM_GyrB"/>
</dbReference>
<dbReference type="GO" id="GO:0005737">
    <property type="term" value="C:cytoplasm"/>
    <property type="evidence" value="ECO:0007669"/>
    <property type="project" value="UniProtKB-SubCell"/>
</dbReference>
<dbReference type="FunFam" id="3.30.565.10:FF:000002">
    <property type="entry name" value="DNA gyrase subunit B"/>
    <property type="match status" value="1"/>
</dbReference>
<feature type="compositionally biased region" description="Acidic residues" evidence="11">
    <location>
        <begin position="608"/>
        <end position="619"/>
    </location>
</feature>
<sequence length="702" mass="78106">MAKGEKEQKTQKNPRYSAEDIYVLEGLEPVRKRPGMYIGSTGVDGLHHLVWEIFDNSRDEALGGYATEIEVALLPDNVVRIADDGRGIPVDIHQKTKVSALETAMTTLHAGGKFGGESYKVSGGLHGVGASVVNALSSWLKVEVHKDGGKWVQEYKRGEPKAKVKKVESSKLHGTITTFTPDPTIFSDITFDFQKIKDHHRQQAYLVKKLHIRIIDAREYAGKIDDSVYYLRELGLPVPSYSFYFEGGIASLVKYLNKDQEALHDTVFYTEKERDKVGVEVALQYVADITTKEMSFANTIPTAEGGTHLTGFRAALTRVLNDYARKNGLLKDADDNLSGEDVREGMTAVISVKIVEPQFEGQTKGKLGSQEGRTATEAVVGDSFSDFLEEHPQDARKILERCILSQKARKAAKAARETVLRKGILDGLTLPGKLADCSSRKAEESELYIVEGDSAGGSAKQGRDRRFQAILPLKGKILNIERARLDRILSSSEIRALIIALGTAIADEFDIAKLRYHRIIIMTDADVDGSHIRTLLLTLFYRYFPALIAKGHIYIAQPPLYRIQMGKKVEYAYTDKTKEAVLARWKAGKQEVESQKSIRQSADKSASEEPEEPAEEDLSPEALAKGEKVKGVSIQRYKGLGEMNAEQLWDTTMNPEKRMMMQVTIADAQEADKIFDILMGAEVGPRKRFIQTHAKDVKNLDV</sequence>
<evidence type="ECO:0000256" key="8">
    <source>
        <dbReference type="ARBA" id="ARBA00023125"/>
    </source>
</evidence>
<dbReference type="InterPro" id="IPR013760">
    <property type="entry name" value="Topo_IIA-like_dom_sf"/>
</dbReference>
<gene>
    <name evidence="10" type="primary">gyrB</name>
    <name evidence="13" type="ORF">A2988_03630</name>
</gene>
<evidence type="ECO:0000313" key="13">
    <source>
        <dbReference type="EMBL" id="OGD34831.1"/>
    </source>
</evidence>
<evidence type="ECO:0000256" key="11">
    <source>
        <dbReference type="SAM" id="MobiDB-lite"/>
    </source>
</evidence>
<evidence type="ECO:0000256" key="10">
    <source>
        <dbReference type="HAMAP-Rule" id="MF_01898"/>
    </source>
</evidence>
<evidence type="ECO:0000256" key="1">
    <source>
        <dbReference type="ARBA" id="ARBA00000185"/>
    </source>
</evidence>
<feature type="site" description="Interaction with DNA" evidence="10">
    <location>
        <position position="476"/>
    </location>
</feature>
<evidence type="ECO:0000259" key="12">
    <source>
        <dbReference type="PROSITE" id="PS50880"/>
    </source>
</evidence>
<keyword evidence="3 10" id="KW-0479">Metal-binding</keyword>
<accession>A0A1F5BW48</accession>
<dbReference type="PRINTS" id="PR00418">
    <property type="entry name" value="TPI2FAMILY"/>
</dbReference>
<dbReference type="InterPro" id="IPR011557">
    <property type="entry name" value="GyrB"/>
</dbReference>
<dbReference type="CDD" id="cd03366">
    <property type="entry name" value="TOPRIM_TopoIIA_GyrB"/>
    <property type="match status" value="1"/>
</dbReference>
<feature type="site" description="Interaction with DNA" evidence="10">
    <location>
        <position position="479"/>
    </location>
</feature>
<dbReference type="SUPFAM" id="SSF56719">
    <property type="entry name" value="Type II DNA topoisomerase"/>
    <property type="match status" value="1"/>
</dbReference>
<feature type="binding site" evidence="10">
    <location>
        <position position="524"/>
    </location>
    <ligand>
        <name>Mg(2+)</name>
        <dbReference type="ChEBI" id="CHEBI:18420"/>
        <label>1</label>
        <note>catalytic</note>
    </ligand>
</feature>
<keyword evidence="5 10" id="KW-0067">ATP-binding</keyword>
<keyword evidence="9 10" id="KW-0413">Isomerase</keyword>
<evidence type="ECO:0000256" key="3">
    <source>
        <dbReference type="ARBA" id="ARBA00022723"/>
    </source>
</evidence>
<dbReference type="EC" id="5.6.2.2" evidence="10"/>
<comment type="subcellular location">
    <subcellularLocation>
        <location evidence="10">Cytoplasm</location>
    </subcellularLocation>
</comment>
<dbReference type="InterPro" id="IPR014721">
    <property type="entry name" value="Ribsml_uS5_D2-typ_fold_subgr"/>
</dbReference>
<dbReference type="HAMAP" id="MF_01898">
    <property type="entry name" value="GyrB"/>
    <property type="match status" value="1"/>
</dbReference>
<dbReference type="InterPro" id="IPR001241">
    <property type="entry name" value="Topo_IIA"/>
</dbReference>
<dbReference type="Gene3D" id="3.30.230.10">
    <property type="match status" value="1"/>
</dbReference>
<dbReference type="EMBL" id="MEYS01000001">
    <property type="protein sequence ID" value="OGD34831.1"/>
    <property type="molecule type" value="Genomic_DNA"/>
</dbReference>
<dbReference type="GO" id="GO:0005694">
    <property type="term" value="C:chromosome"/>
    <property type="evidence" value="ECO:0007669"/>
    <property type="project" value="InterPro"/>
</dbReference>
<feature type="binding site" evidence="10">
    <location>
        <position position="451"/>
    </location>
    <ligand>
        <name>Mg(2+)</name>
        <dbReference type="ChEBI" id="CHEBI:18420"/>
        <label>1</label>
        <note>catalytic</note>
    </ligand>
</feature>
<evidence type="ECO:0000256" key="2">
    <source>
        <dbReference type="ARBA" id="ARBA00010708"/>
    </source>
</evidence>
<dbReference type="NCBIfam" id="NF004189">
    <property type="entry name" value="PRK05644.1"/>
    <property type="match status" value="1"/>
</dbReference>
<evidence type="ECO:0000256" key="7">
    <source>
        <dbReference type="ARBA" id="ARBA00023029"/>
    </source>
</evidence>
<dbReference type="Gene3D" id="3.30.565.10">
    <property type="entry name" value="Histidine kinase-like ATPase, C-terminal domain"/>
    <property type="match status" value="1"/>
</dbReference>
<feature type="domain" description="Toprim" evidence="12">
    <location>
        <begin position="445"/>
        <end position="559"/>
    </location>
</feature>
<dbReference type="InterPro" id="IPR013759">
    <property type="entry name" value="Topo_IIA_B_C"/>
</dbReference>
<dbReference type="FunFam" id="3.40.50.670:FF:000001">
    <property type="entry name" value="DNA topoisomerase 2"/>
    <property type="match status" value="1"/>
</dbReference>
<feature type="binding site" evidence="10">
    <location>
        <position position="524"/>
    </location>
    <ligand>
        <name>Mg(2+)</name>
        <dbReference type="ChEBI" id="CHEBI:18420"/>
        <label>2</label>
    </ligand>
</feature>
<feature type="binding site" evidence="10">
    <location>
        <position position="526"/>
    </location>
    <ligand>
        <name>Mg(2+)</name>
        <dbReference type="ChEBI" id="CHEBI:18420"/>
        <label>2</label>
    </ligand>
</feature>
<comment type="subunit">
    <text evidence="10">Heterotetramer, composed of two GyrA and two GyrB chains. In the heterotetramer, GyrA contains the active site tyrosine that forms a transient covalent intermediate with DNA, while GyrB binds cofactors and catalyzes ATP hydrolysis.</text>
</comment>
<dbReference type="NCBIfam" id="NF011501">
    <property type="entry name" value="PRK14939.1"/>
    <property type="match status" value="1"/>
</dbReference>
<comment type="catalytic activity">
    <reaction evidence="1 10">
        <text>ATP-dependent breakage, passage and rejoining of double-stranded DNA.</text>
        <dbReference type="EC" id="5.6.2.2"/>
    </reaction>
</comment>
<comment type="similarity">
    <text evidence="2 10">Belongs to the type II topoisomerase GyrB family.</text>
</comment>
<dbReference type="Pfam" id="PF00204">
    <property type="entry name" value="DNA_gyraseB"/>
    <property type="match status" value="1"/>
</dbReference>
<dbReference type="PROSITE" id="PS50880">
    <property type="entry name" value="TOPRIM"/>
    <property type="match status" value="1"/>
</dbReference>
<keyword evidence="4 10" id="KW-0547">Nucleotide-binding</keyword>
<dbReference type="Pfam" id="PF02518">
    <property type="entry name" value="HATPase_c"/>
    <property type="match status" value="1"/>
</dbReference>
<dbReference type="SMART" id="SM00387">
    <property type="entry name" value="HATPase_c"/>
    <property type="match status" value="1"/>
</dbReference>
<name>A0A1F5BW48_9BACT</name>
<keyword evidence="6 10" id="KW-0460">Magnesium</keyword>
<dbReference type="InterPro" id="IPR018522">
    <property type="entry name" value="TopoIIA_CS"/>
</dbReference>
<dbReference type="PRINTS" id="PR01159">
    <property type="entry name" value="DNAGYRASEB"/>
</dbReference>
<dbReference type="GO" id="GO:0005524">
    <property type="term" value="F:ATP binding"/>
    <property type="evidence" value="ECO:0007669"/>
    <property type="project" value="UniProtKB-UniRule"/>
</dbReference>
<dbReference type="InterPro" id="IPR003594">
    <property type="entry name" value="HATPase_dom"/>
</dbReference>
<dbReference type="Proteomes" id="UP000176650">
    <property type="component" value="Unassembled WGS sequence"/>
</dbReference>
<dbReference type="SMART" id="SM00433">
    <property type="entry name" value="TOP2c"/>
    <property type="match status" value="1"/>
</dbReference>
<dbReference type="GO" id="GO:0006265">
    <property type="term" value="P:DNA topological change"/>
    <property type="evidence" value="ECO:0007669"/>
    <property type="project" value="UniProtKB-UniRule"/>
</dbReference>
<dbReference type="InterPro" id="IPR020568">
    <property type="entry name" value="Ribosomal_Su5_D2-typ_SF"/>
</dbReference>
<dbReference type="Pfam" id="PF00986">
    <property type="entry name" value="DNA_gyraseB_C"/>
    <property type="match status" value="1"/>
</dbReference>
<comment type="miscellaneous">
    <text evidence="10">Few gyrases are as efficient as E.coli at forming negative supercoils. Not all organisms have 2 type II topoisomerases; in organisms with a single type II topoisomerase this enzyme also has to decatenate newly replicated chromosomes.</text>
</comment>
<dbReference type="AlphaFoldDB" id="A0A1F5BW48"/>
<keyword evidence="7 10" id="KW-0799">Topoisomerase</keyword>
<comment type="caution">
    <text evidence="13">The sequence shown here is derived from an EMBL/GenBank/DDBJ whole genome shotgun (WGS) entry which is preliminary data.</text>
</comment>
<dbReference type="InterPro" id="IPR000565">
    <property type="entry name" value="Topo_IIA_B"/>
</dbReference>
<dbReference type="InterPro" id="IPR013506">
    <property type="entry name" value="Topo_IIA_bsu_dom2"/>
</dbReference>
<dbReference type="GO" id="GO:0003918">
    <property type="term" value="F:DNA topoisomerase type II (double strand cut, ATP-hydrolyzing) activity"/>
    <property type="evidence" value="ECO:0007669"/>
    <property type="project" value="UniProtKB-UniRule"/>
</dbReference>
<evidence type="ECO:0000256" key="4">
    <source>
        <dbReference type="ARBA" id="ARBA00022741"/>
    </source>
</evidence>
<evidence type="ECO:0000256" key="5">
    <source>
        <dbReference type="ARBA" id="ARBA00022840"/>
    </source>
</evidence>
<dbReference type="PANTHER" id="PTHR45866:SF1">
    <property type="entry name" value="DNA GYRASE SUBUNIT B, MITOCHONDRIAL"/>
    <property type="match status" value="1"/>
</dbReference>